<dbReference type="Gene3D" id="2.30.24.10">
    <property type="entry name" value="CAT RNA-binding domain"/>
    <property type="match status" value="1"/>
</dbReference>
<accession>A0A4R4E850</accession>
<evidence type="ECO:0000256" key="1">
    <source>
        <dbReference type="ARBA" id="ARBA00022737"/>
    </source>
</evidence>
<dbReference type="GO" id="GO:0003723">
    <property type="term" value="F:RNA binding"/>
    <property type="evidence" value="ECO:0007669"/>
    <property type="project" value="InterPro"/>
</dbReference>
<dbReference type="InterPro" id="IPR011608">
    <property type="entry name" value="PRD"/>
</dbReference>
<dbReference type="Proteomes" id="UP000295418">
    <property type="component" value="Unassembled WGS sequence"/>
</dbReference>
<organism evidence="3 4">
    <name type="scientific">Paenibacillus albiflavus</name>
    <dbReference type="NCBI Taxonomy" id="2545760"/>
    <lineage>
        <taxon>Bacteria</taxon>
        <taxon>Bacillati</taxon>
        <taxon>Bacillota</taxon>
        <taxon>Bacilli</taxon>
        <taxon>Bacillales</taxon>
        <taxon>Paenibacillaceae</taxon>
        <taxon>Paenibacillus</taxon>
    </lineage>
</organism>
<dbReference type="PROSITE" id="PS51372">
    <property type="entry name" value="PRD_2"/>
    <property type="match status" value="2"/>
</dbReference>
<dbReference type="SUPFAM" id="SSF50151">
    <property type="entry name" value="SacY-like RNA-binding domain"/>
    <property type="match status" value="1"/>
</dbReference>
<proteinExistence type="predicted"/>
<dbReference type="InterPro" id="IPR050661">
    <property type="entry name" value="BglG_antiterminators"/>
</dbReference>
<dbReference type="Gene3D" id="1.10.1790.10">
    <property type="entry name" value="PRD domain"/>
    <property type="match status" value="2"/>
</dbReference>
<dbReference type="PANTHER" id="PTHR30185">
    <property type="entry name" value="CRYPTIC BETA-GLUCOSIDE BGL OPERON ANTITERMINATOR"/>
    <property type="match status" value="1"/>
</dbReference>
<feature type="domain" description="PRD" evidence="2">
    <location>
        <begin position="174"/>
        <end position="275"/>
    </location>
</feature>
<dbReference type="InterPro" id="IPR036650">
    <property type="entry name" value="CAT_RNA-bd_dom_sf"/>
</dbReference>
<evidence type="ECO:0000259" key="2">
    <source>
        <dbReference type="PROSITE" id="PS51372"/>
    </source>
</evidence>
<dbReference type="Pfam" id="PF00874">
    <property type="entry name" value="PRD"/>
    <property type="match status" value="2"/>
</dbReference>
<dbReference type="OrthoDB" id="9813552at2"/>
<dbReference type="PANTHER" id="PTHR30185:SF16">
    <property type="entry name" value="PROTEIN GLCT"/>
    <property type="match status" value="1"/>
</dbReference>
<dbReference type="Pfam" id="PF03123">
    <property type="entry name" value="CAT_RBD"/>
    <property type="match status" value="1"/>
</dbReference>
<gene>
    <name evidence="3" type="ORF">E0485_18180</name>
</gene>
<sequence length="275" mass="31255">MIIRKIVHVLSHNVVMAKLSTGKNSIVFGKGIGFKRTPGMFVDGSEITQEFLIYTSEVVEHYEQIINAVDARIIGITEEVIAFAQGHLEGQFSETIHAALVDHINFAVERCKKGIAITNPFSYEIKLLYGEEYAIADKAVKFLNEHLDVVLPDDEIAFLAMHFHAARSRVKTVESLELVRLVSSLMDEARSIGIQFNNSFSTVRFITHLKSLIDRVKHHKPIRNPLLTTIIEEYPQSYKRAKQLTAIVHKHLKIEVPEDEVGFLILHLERFNVTE</sequence>
<dbReference type="GO" id="GO:0006355">
    <property type="term" value="P:regulation of DNA-templated transcription"/>
    <property type="evidence" value="ECO:0007669"/>
    <property type="project" value="InterPro"/>
</dbReference>
<keyword evidence="1" id="KW-0677">Repeat</keyword>
<evidence type="ECO:0000313" key="4">
    <source>
        <dbReference type="Proteomes" id="UP000295418"/>
    </source>
</evidence>
<protein>
    <submittedName>
        <fullName evidence="3">PRD domain-containing protein</fullName>
    </submittedName>
</protein>
<keyword evidence="4" id="KW-1185">Reference proteome</keyword>
<dbReference type="SUPFAM" id="SSF63520">
    <property type="entry name" value="PTS-regulatory domain, PRD"/>
    <property type="match status" value="2"/>
</dbReference>
<reference evidence="3 4" key="1">
    <citation type="submission" date="2019-03" db="EMBL/GenBank/DDBJ databases">
        <authorList>
            <person name="Kim M.K.M."/>
        </authorList>
    </citation>
    <scope>NUCLEOTIDE SEQUENCE [LARGE SCALE GENOMIC DNA]</scope>
    <source>
        <strain evidence="3 4">18JY21-1</strain>
    </source>
</reference>
<evidence type="ECO:0000313" key="3">
    <source>
        <dbReference type="EMBL" id="TCZ75317.1"/>
    </source>
</evidence>
<dbReference type="SMART" id="SM01061">
    <property type="entry name" value="CAT_RBD"/>
    <property type="match status" value="1"/>
</dbReference>
<feature type="domain" description="PRD" evidence="2">
    <location>
        <begin position="68"/>
        <end position="173"/>
    </location>
</feature>
<dbReference type="RefSeq" id="WP_132419485.1">
    <property type="nucleotide sequence ID" value="NZ_SKFG01000021.1"/>
</dbReference>
<dbReference type="EMBL" id="SKFG01000021">
    <property type="protein sequence ID" value="TCZ75317.1"/>
    <property type="molecule type" value="Genomic_DNA"/>
</dbReference>
<name>A0A4R4E850_9BACL</name>
<comment type="caution">
    <text evidence="3">The sequence shown here is derived from an EMBL/GenBank/DDBJ whole genome shotgun (WGS) entry which is preliminary data.</text>
</comment>
<dbReference type="InterPro" id="IPR036634">
    <property type="entry name" value="PRD_sf"/>
</dbReference>
<dbReference type="AlphaFoldDB" id="A0A4R4E850"/>
<dbReference type="InterPro" id="IPR004341">
    <property type="entry name" value="CAT_RNA-bd_dom"/>
</dbReference>